<feature type="non-terminal residue" evidence="1">
    <location>
        <position position="1"/>
    </location>
</feature>
<dbReference type="EMBL" id="LJPM01000035">
    <property type="protein sequence ID" value="KPW26685.1"/>
    <property type="molecule type" value="Genomic_DNA"/>
</dbReference>
<evidence type="ECO:0000313" key="1">
    <source>
        <dbReference type="EMBL" id="KPW26685.1"/>
    </source>
</evidence>
<gene>
    <name evidence="1" type="ORF">ALO91_05130</name>
</gene>
<sequence>EADIPVTSAWGFGEPKLAEEAVKSGQLDLVSIGRAHLADPHWAYFAAKELGVEKSAWTLPAPYAHWLERYR</sequence>
<protein>
    <submittedName>
        <fullName evidence="1">NADH:flavin oxidoreductase/NADH oxidase</fullName>
    </submittedName>
</protein>
<dbReference type="AlphaFoldDB" id="A0A0P9HU91"/>
<dbReference type="SUPFAM" id="SSF51395">
    <property type="entry name" value="FMN-linked oxidoreductases"/>
    <property type="match status" value="1"/>
</dbReference>
<accession>A0A0P9HU91</accession>
<dbReference type="Gene3D" id="3.20.20.70">
    <property type="entry name" value="Aldolase class I"/>
    <property type="match status" value="1"/>
</dbReference>
<dbReference type="PATRIC" id="fig|199198.5.peg.3312"/>
<proteinExistence type="predicted"/>
<dbReference type="InterPro" id="IPR013785">
    <property type="entry name" value="Aldolase_TIM"/>
</dbReference>
<name>A0A0P9HU91_PSESX</name>
<dbReference type="Proteomes" id="UP000050297">
    <property type="component" value="Unassembled WGS sequence"/>
</dbReference>
<comment type="caution">
    <text evidence="1">The sequence shown here is derived from an EMBL/GenBank/DDBJ whole genome shotgun (WGS) entry which is preliminary data.</text>
</comment>
<evidence type="ECO:0000313" key="2">
    <source>
        <dbReference type="Proteomes" id="UP000050297"/>
    </source>
</evidence>
<organism evidence="1 2">
    <name type="scientific">Pseudomonas syringae pv. aceris</name>
    <dbReference type="NCBI Taxonomy" id="199198"/>
    <lineage>
        <taxon>Bacteria</taxon>
        <taxon>Pseudomonadati</taxon>
        <taxon>Pseudomonadota</taxon>
        <taxon>Gammaproteobacteria</taxon>
        <taxon>Pseudomonadales</taxon>
        <taxon>Pseudomonadaceae</taxon>
        <taxon>Pseudomonas</taxon>
        <taxon>Pseudomonas syringae</taxon>
    </lineage>
</organism>
<reference evidence="1 2" key="1">
    <citation type="submission" date="2015-09" db="EMBL/GenBank/DDBJ databases">
        <title>Genome announcement of multiple Pseudomonas syringae strains.</title>
        <authorList>
            <person name="Thakur S."/>
            <person name="Wang P.W."/>
            <person name="Gong Y."/>
            <person name="Weir B.S."/>
            <person name="Guttman D.S."/>
        </authorList>
    </citation>
    <scope>NUCLEOTIDE SEQUENCE [LARGE SCALE GENOMIC DNA]</scope>
    <source>
        <strain evidence="1 2">ICMP2802</strain>
    </source>
</reference>